<keyword evidence="5 8" id="KW-0663">Pyridoxal phosphate</keyword>
<dbReference type="Proteomes" id="UP000095552">
    <property type="component" value="Unassembled WGS sequence"/>
</dbReference>
<dbReference type="Pfam" id="PF00266">
    <property type="entry name" value="Aminotran_5"/>
    <property type="match status" value="1"/>
</dbReference>
<dbReference type="InterPro" id="IPR010970">
    <property type="entry name" value="Cys_dSase_SufS"/>
</dbReference>
<dbReference type="PROSITE" id="PS00595">
    <property type="entry name" value="AA_TRANSFER_CLASS_5"/>
    <property type="match status" value="1"/>
</dbReference>
<dbReference type="OrthoDB" id="9804366at2"/>
<evidence type="ECO:0000259" key="9">
    <source>
        <dbReference type="Pfam" id="PF00266"/>
    </source>
</evidence>
<sequence length="406" mass="44321">MVSLDTIKAQFPIFKQVTPHGKRLVYLDNAATCHKPQSVIDRITKFYAQDYGTVGRASYWPAYNTTKQFDQVRHQVKELINAQHAEEIVFTFGTTDGINKLANAYLSPRLEAGDEVIVSEMEHHANILAWQRVCNEKGASIKVIPMKDTGNLDYEAYEALLNDKVRLVAITGISNALGVKNDLKAIVNRAKAKQIPVFIDAAQSLSHDPIDVTDLGCDFLAFSGHKLYGPTGVGALYGKKALLEAMPPMSLGGGIVKEVGFKNSSFQDSPTKHEGGTPNIAGVIGLGAAIDFINEVGYDQIGAHTHDLTNYALEKLSQIEGVQIVGEVTDRASVLSFVMEGVHAHDLSTLLNEKGICIRAGHHCAQPLMKRMKQPATARVSFAIYNTKEDVDVLVAALKEIKTFMS</sequence>
<gene>
    <name evidence="10" type="ORF">BFP71_14700</name>
</gene>
<evidence type="ECO:0000313" key="11">
    <source>
        <dbReference type="Proteomes" id="UP000095552"/>
    </source>
</evidence>
<dbReference type="GO" id="GO:0006534">
    <property type="term" value="P:cysteine metabolic process"/>
    <property type="evidence" value="ECO:0007669"/>
    <property type="project" value="UniProtKB-UniRule"/>
</dbReference>
<dbReference type="PANTHER" id="PTHR43586:SF8">
    <property type="entry name" value="CYSTEINE DESULFURASE 1, CHLOROPLASTIC"/>
    <property type="match status" value="1"/>
</dbReference>
<comment type="caution">
    <text evidence="10">The sequence shown here is derived from an EMBL/GenBank/DDBJ whole genome shotgun (WGS) entry which is preliminary data.</text>
</comment>
<comment type="catalytic activity">
    <reaction evidence="6 8">
        <text>(sulfur carrier)-H + L-cysteine = (sulfur carrier)-SH + L-alanine</text>
        <dbReference type="Rhea" id="RHEA:43892"/>
        <dbReference type="Rhea" id="RHEA-COMP:14737"/>
        <dbReference type="Rhea" id="RHEA-COMP:14739"/>
        <dbReference type="ChEBI" id="CHEBI:29917"/>
        <dbReference type="ChEBI" id="CHEBI:35235"/>
        <dbReference type="ChEBI" id="CHEBI:57972"/>
        <dbReference type="ChEBI" id="CHEBI:64428"/>
        <dbReference type="EC" id="2.8.1.7"/>
    </reaction>
</comment>
<dbReference type="AlphaFoldDB" id="A0A1E5T061"/>
<dbReference type="RefSeq" id="WP_069836201.1">
    <property type="nucleotide sequence ID" value="NZ_MDGQ01000005.1"/>
</dbReference>
<evidence type="ECO:0000256" key="8">
    <source>
        <dbReference type="RuleBase" id="RU004506"/>
    </source>
</evidence>
<organism evidence="10 11">
    <name type="scientific">Roseivirga misakiensis</name>
    <dbReference type="NCBI Taxonomy" id="1563681"/>
    <lineage>
        <taxon>Bacteria</taxon>
        <taxon>Pseudomonadati</taxon>
        <taxon>Bacteroidota</taxon>
        <taxon>Cytophagia</taxon>
        <taxon>Cytophagales</taxon>
        <taxon>Roseivirgaceae</taxon>
        <taxon>Roseivirga</taxon>
    </lineage>
</organism>
<keyword evidence="11" id="KW-1185">Reference proteome</keyword>
<dbReference type="EMBL" id="MDGQ01000005">
    <property type="protein sequence ID" value="OEK04697.1"/>
    <property type="molecule type" value="Genomic_DNA"/>
</dbReference>
<accession>A0A1E5T061</accession>
<dbReference type="GO" id="GO:0031071">
    <property type="term" value="F:cysteine desulfurase activity"/>
    <property type="evidence" value="ECO:0007669"/>
    <property type="project" value="UniProtKB-UniRule"/>
</dbReference>
<keyword evidence="4 8" id="KW-0808">Transferase</keyword>
<evidence type="ECO:0000256" key="3">
    <source>
        <dbReference type="ARBA" id="ARBA00010447"/>
    </source>
</evidence>
<evidence type="ECO:0000256" key="2">
    <source>
        <dbReference type="ARBA" id="ARBA00002824"/>
    </source>
</evidence>
<comment type="function">
    <text evidence="2 8">Catalyzes the removal of elemental sulfur and selenium atoms from L-cysteine, L-cystine, L-selenocysteine, and L-selenocystine to produce L-alanine.</text>
</comment>
<dbReference type="STRING" id="1563681.BFP71_14700"/>
<evidence type="ECO:0000256" key="1">
    <source>
        <dbReference type="ARBA" id="ARBA00001933"/>
    </source>
</evidence>
<dbReference type="InterPro" id="IPR020578">
    <property type="entry name" value="Aminotrans_V_PyrdxlP_BS"/>
</dbReference>
<dbReference type="EC" id="2.8.1.7" evidence="8"/>
<proteinExistence type="inferred from homology"/>
<dbReference type="InterPro" id="IPR015424">
    <property type="entry name" value="PyrdxlP-dep_Trfase"/>
</dbReference>
<dbReference type="Gene3D" id="3.90.1150.10">
    <property type="entry name" value="Aspartate Aminotransferase, domain 1"/>
    <property type="match status" value="1"/>
</dbReference>
<evidence type="ECO:0000256" key="4">
    <source>
        <dbReference type="ARBA" id="ARBA00022679"/>
    </source>
</evidence>
<dbReference type="PIRSF" id="PIRSF005572">
    <property type="entry name" value="NifS"/>
    <property type="match status" value="1"/>
</dbReference>
<evidence type="ECO:0000256" key="7">
    <source>
        <dbReference type="RuleBase" id="RU004504"/>
    </source>
</evidence>
<dbReference type="NCBIfam" id="TIGR01979">
    <property type="entry name" value="sufS"/>
    <property type="match status" value="1"/>
</dbReference>
<name>A0A1E5T061_9BACT</name>
<dbReference type="InterPro" id="IPR015421">
    <property type="entry name" value="PyrdxlP-dep_Trfase_major"/>
</dbReference>
<dbReference type="SUPFAM" id="SSF53383">
    <property type="entry name" value="PLP-dependent transferases"/>
    <property type="match status" value="1"/>
</dbReference>
<feature type="domain" description="Aminotransferase class V" evidence="9">
    <location>
        <begin position="25"/>
        <end position="394"/>
    </location>
</feature>
<comment type="cofactor">
    <cofactor evidence="1 7">
        <name>pyridoxal 5'-phosphate</name>
        <dbReference type="ChEBI" id="CHEBI:597326"/>
    </cofactor>
</comment>
<dbReference type="InterPro" id="IPR016454">
    <property type="entry name" value="Cysteine_dSase"/>
</dbReference>
<evidence type="ECO:0000256" key="5">
    <source>
        <dbReference type="ARBA" id="ARBA00022898"/>
    </source>
</evidence>
<dbReference type="GO" id="GO:0030170">
    <property type="term" value="F:pyridoxal phosphate binding"/>
    <property type="evidence" value="ECO:0007669"/>
    <property type="project" value="UniProtKB-UniRule"/>
</dbReference>
<evidence type="ECO:0000313" key="10">
    <source>
        <dbReference type="EMBL" id="OEK04697.1"/>
    </source>
</evidence>
<dbReference type="InterPro" id="IPR015422">
    <property type="entry name" value="PyrdxlP-dep_Trfase_small"/>
</dbReference>
<protein>
    <recommendedName>
        <fullName evidence="8">Cysteine desulfurase</fullName>
        <ecNumber evidence="8">2.8.1.7</ecNumber>
    </recommendedName>
</protein>
<dbReference type="PANTHER" id="PTHR43586">
    <property type="entry name" value="CYSTEINE DESULFURASE"/>
    <property type="match status" value="1"/>
</dbReference>
<dbReference type="CDD" id="cd06453">
    <property type="entry name" value="SufS_like"/>
    <property type="match status" value="1"/>
</dbReference>
<comment type="similarity">
    <text evidence="3 8">Belongs to the class-V pyridoxal-phosphate-dependent aminotransferase family. Csd subfamily.</text>
</comment>
<evidence type="ECO:0000256" key="6">
    <source>
        <dbReference type="ARBA" id="ARBA00050776"/>
    </source>
</evidence>
<reference evidence="10 11" key="1">
    <citation type="submission" date="2016-08" db="EMBL/GenBank/DDBJ databases">
        <title>Draft genome of Fabibacter sp. strain SK-8.</title>
        <authorList>
            <person name="Wong S.-K."/>
            <person name="Hamasaki K."/>
            <person name="Yoshizawa S."/>
        </authorList>
    </citation>
    <scope>NUCLEOTIDE SEQUENCE [LARGE SCALE GENOMIC DNA]</scope>
    <source>
        <strain evidence="10 11">SK-8</strain>
    </source>
</reference>
<dbReference type="InterPro" id="IPR000192">
    <property type="entry name" value="Aminotrans_V_dom"/>
</dbReference>
<dbReference type="Gene3D" id="3.40.640.10">
    <property type="entry name" value="Type I PLP-dependent aspartate aminotransferase-like (Major domain)"/>
    <property type="match status" value="1"/>
</dbReference>